<evidence type="ECO:0000313" key="2">
    <source>
        <dbReference type="EMBL" id="KAL1592378.1"/>
    </source>
</evidence>
<dbReference type="EMBL" id="JAKJXO020000021">
    <property type="protein sequence ID" value="KAL1592378.1"/>
    <property type="molecule type" value="Genomic_DNA"/>
</dbReference>
<comment type="caution">
    <text evidence="2">The sequence shown here is derived from an EMBL/GenBank/DDBJ whole genome shotgun (WGS) entry which is preliminary data.</text>
</comment>
<feature type="region of interest" description="Disordered" evidence="1">
    <location>
        <begin position="1"/>
        <end position="20"/>
    </location>
</feature>
<dbReference type="Proteomes" id="UP001521785">
    <property type="component" value="Unassembled WGS sequence"/>
</dbReference>
<keyword evidence="3" id="KW-1185">Reference proteome</keyword>
<proteinExistence type="predicted"/>
<protein>
    <submittedName>
        <fullName evidence="2">Uncharacterized protein</fullName>
    </submittedName>
</protein>
<feature type="compositionally biased region" description="Basic and acidic residues" evidence="1">
    <location>
        <begin position="42"/>
        <end position="51"/>
    </location>
</feature>
<name>A0ABR3QJY0_9PLEO</name>
<accession>A0ABR3QJY0</accession>
<gene>
    <name evidence="2" type="ORF">SLS60_011457</name>
</gene>
<sequence>MRSAGNRAEARKITRPKMLKHIRCTRKLVKHSKANEFPPTNGEKKKYEKASENVQQRVQEVRLDLRSINKRSAFHRPEAPGDDPT</sequence>
<feature type="region of interest" description="Disordered" evidence="1">
    <location>
        <begin position="29"/>
        <end position="53"/>
    </location>
</feature>
<organism evidence="2 3">
    <name type="scientific">Paraconiothyrium brasiliense</name>
    <dbReference type="NCBI Taxonomy" id="300254"/>
    <lineage>
        <taxon>Eukaryota</taxon>
        <taxon>Fungi</taxon>
        <taxon>Dikarya</taxon>
        <taxon>Ascomycota</taxon>
        <taxon>Pezizomycotina</taxon>
        <taxon>Dothideomycetes</taxon>
        <taxon>Pleosporomycetidae</taxon>
        <taxon>Pleosporales</taxon>
        <taxon>Massarineae</taxon>
        <taxon>Didymosphaeriaceae</taxon>
        <taxon>Paraconiothyrium</taxon>
    </lineage>
</organism>
<evidence type="ECO:0000256" key="1">
    <source>
        <dbReference type="SAM" id="MobiDB-lite"/>
    </source>
</evidence>
<reference evidence="2 3" key="1">
    <citation type="submission" date="2024-02" db="EMBL/GenBank/DDBJ databases">
        <title>De novo assembly and annotation of 12 fungi associated with fruit tree decline syndrome in Ontario, Canada.</title>
        <authorList>
            <person name="Sulman M."/>
            <person name="Ellouze W."/>
            <person name="Ilyukhin E."/>
        </authorList>
    </citation>
    <scope>NUCLEOTIDE SEQUENCE [LARGE SCALE GENOMIC DNA]</scope>
    <source>
        <strain evidence="2 3">M42-189</strain>
    </source>
</reference>
<evidence type="ECO:0000313" key="3">
    <source>
        <dbReference type="Proteomes" id="UP001521785"/>
    </source>
</evidence>